<dbReference type="GO" id="GO:0005992">
    <property type="term" value="P:trehalose biosynthetic process"/>
    <property type="evidence" value="ECO:0007669"/>
    <property type="project" value="InterPro"/>
</dbReference>
<keyword evidence="2" id="KW-1185">Reference proteome</keyword>
<evidence type="ECO:0000313" key="1">
    <source>
        <dbReference type="EMBL" id="BAT73571.1"/>
    </source>
</evidence>
<dbReference type="EMBL" id="AP015034">
    <property type="protein sequence ID" value="BAT73571.1"/>
    <property type="molecule type" value="Genomic_DNA"/>
</dbReference>
<dbReference type="GO" id="GO:0005829">
    <property type="term" value="C:cytosol"/>
    <property type="evidence" value="ECO:0007669"/>
    <property type="project" value="TreeGrafter"/>
</dbReference>
<reference evidence="1 2" key="1">
    <citation type="journal article" date="2015" name="Sci. Rep.">
        <title>The power of single molecule real-time sequencing technology in the de novo assembly of a eukaryotic genome.</title>
        <authorList>
            <person name="Sakai H."/>
            <person name="Naito K."/>
            <person name="Ogiso-Tanaka E."/>
            <person name="Takahashi Y."/>
            <person name="Iseki K."/>
            <person name="Muto C."/>
            <person name="Satou K."/>
            <person name="Teruya K."/>
            <person name="Shiroma A."/>
            <person name="Shimoji M."/>
            <person name="Hirano T."/>
            <person name="Itoh T."/>
            <person name="Kaga A."/>
            <person name="Tomooka N."/>
        </authorList>
    </citation>
    <scope>NUCLEOTIDE SEQUENCE [LARGE SCALE GENOMIC DNA]</scope>
    <source>
        <strain evidence="2">cv. Shumari</strain>
    </source>
</reference>
<dbReference type="Proteomes" id="UP000291084">
    <property type="component" value="Chromosome 1"/>
</dbReference>
<dbReference type="GO" id="GO:0004805">
    <property type="term" value="F:trehalose-phosphatase activity"/>
    <property type="evidence" value="ECO:0007669"/>
    <property type="project" value="TreeGrafter"/>
</dbReference>
<evidence type="ECO:0000313" key="2">
    <source>
        <dbReference type="Proteomes" id="UP000291084"/>
    </source>
</evidence>
<dbReference type="InterPro" id="IPR001830">
    <property type="entry name" value="Glyco_trans_20"/>
</dbReference>
<dbReference type="PANTHER" id="PTHR10788">
    <property type="entry name" value="TREHALOSE-6-PHOSPHATE SYNTHASE"/>
    <property type="match status" value="1"/>
</dbReference>
<protein>
    <submittedName>
        <fullName evidence="1">Uncharacterized protein</fullName>
    </submittedName>
</protein>
<sequence length="178" mass="19993">MPADEREKRHQFNFRHVKTHTSQEWAATFVSELNDTIVEAQLRTRQDPPLLPNKVAVDCYKKSSNRLIILGFNATLTEPVDALGRAGQIRELEPKLHPNLKGPLKKLSDDPQTTIVLLSGSNREVLDKVLSRKVHVFLSFSATFAFGLTTTLCRTSVNLICGWQRKMGCFCDSLQVSG</sequence>
<dbReference type="OrthoDB" id="755951at2759"/>
<proteinExistence type="predicted"/>
<accession>A0A0S3QZ02</accession>
<gene>
    <name evidence="1" type="primary">Vigan.01G107000</name>
    <name evidence="1" type="ORF">VIGAN_01107000</name>
</gene>
<dbReference type="GO" id="GO:0003825">
    <property type="term" value="F:alpha,alpha-trehalose-phosphate synthase (UDP-forming) activity"/>
    <property type="evidence" value="ECO:0007669"/>
    <property type="project" value="TreeGrafter"/>
</dbReference>
<organism evidence="1 2">
    <name type="scientific">Vigna angularis var. angularis</name>
    <dbReference type="NCBI Taxonomy" id="157739"/>
    <lineage>
        <taxon>Eukaryota</taxon>
        <taxon>Viridiplantae</taxon>
        <taxon>Streptophyta</taxon>
        <taxon>Embryophyta</taxon>
        <taxon>Tracheophyta</taxon>
        <taxon>Spermatophyta</taxon>
        <taxon>Magnoliopsida</taxon>
        <taxon>eudicotyledons</taxon>
        <taxon>Gunneridae</taxon>
        <taxon>Pentapetalae</taxon>
        <taxon>rosids</taxon>
        <taxon>fabids</taxon>
        <taxon>Fabales</taxon>
        <taxon>Fabaceae</taxon>
        <taxon>Papilionoideae</taxon>
        <taxon>50 kb inversion clade</taxon>
        <taxon>NPAAA clade</taxon>
        <taxon>indigoferoid/millettioid clade</taxon>
        <taxon>Phaseoleae</taxon>
        <taxon>Vigna</taxon>
    </lineage>
</organism>
<name>A0A0S3QZ02_PHAAN</name>
<dbReference type="PANTHER" id="PTHR10788:SF106">
    <property type="entry name" value="BCDNA.GH08860"/>
    <property type="match status" value="1"/>
</dbReference>
<dbReference type="AlphaFoldDB" id="A0A0S3QZ02"/>